<evidence type="ECO:0000313" key="2">
    <source>
        <dbReference type="EMBL" id="KAF3074154.1"/>
    </source>
</evidence>
<feature type="compositionally biased region" description="Basic and acidic residues" evidence="1">
    <location>
        <begin position="219"/>
        <end position="233"/>
    </location>
</feature>
<feature type="region of interest" description="Disordered" evidence="1">
    <location>
        <begin position="1"/>
        <end position="69"/>
    </location>
</feature>
<name>A0A9P4XKQ4_9HYPO</name>
<proteinExistence type="predicted"/>
<sequence length="493" mass="55222">MKRSRAAYTYDIGGKPPAKRAATSTKKAAATSTKKASATKETSSSGTAQATAAAAPPSRSSDDPFGKRYNIPLGPNRELMIPQILPSECTKVIEKLLLPLGWVYTIDDTPDRSLTLSYRRWWETNGLWLESNKKALGLNAKQWKMREEAFKDDSPLEGYDANTLEEFICMKPPAGERDSNDGDEDGEEDEDEDEDEDNEDGKEDVDDDDEVRGSGNKESSADKKGKSKEADTEREALRKRLGKLASRHPEHLWVITLGGYERFRWWSQEICKRNQDDYSMYIYNDFSWYGVIEVLENMFVQFEKVLKSKNHEPLDVGNAEFEMCDDGERCQLILELFGSMIIAAIDELQKKGLFTKDSKFPNIPIILSLLIKYAWTMGRGDYGFDDNIDWVFYVVQQAEAADITLGGPSGFAKILEEIKAEASEHTAASLSKLKKGTFASKFKSYGSRGGEQYVIAKMPAAQRKKHTLGSGGDEDDILEELGLSVLAFPVRHG</sequence>
<gene>
    <name evidence="2" type="ORF">CFAM422_003805</name>
</gene>
<dbReference type="AlphaFoldDB" id="A0A9P4XKQ4"/>
<comment type="caution">
    <text evidence="2">The sequence shown here is derived from an EMBL/GenBank/DDBJ whole genome shotgun (WGS) entry which is preliminary data.</text>
</comment>
<dbReference type="Proteomes" id="UP000801864">
    <property type="component" value="Unassembled WGS sequence"/>
</dbReference>
<accession>A0A9P4XKQ4</accession>
<feature type="region of interest" description="Disordered" evidence="1">
    <location>
        <begin position="171"/>
        <end position="233"/>
    </location>
</feature>
<feature type="compositionally biased region" description="Low complexity" evidence="1">
    <location>
        <begin position="19"/>
        <end position="59"/>
    </location>
</feature>
<evidence type="ECO:0000313" key="3">
    <source>
        <dbReference type="Proteomes" id="UP000801864"/>
    </source>
</evidence>
<organism evidence="2 3">
    <name type="scientific">Trichoderma lentiforme</name>
    <dbReference type="NCBI Taxonomy" id="1567552"/>
    <lineage>
        <taxon>Eukaryota</taxon>
        <taxon>Fungi</taxon>
        <taxon>Dikarya</taxon>
        <taxon>Ascomycota</taxon>
        <taxon>Pezizomycotina</taxon>
        <taxon>Sordariomycetes</taxon>
        <taxon>Hypocreomycetidae</taxon>
        <taxon>Hypocreales</taxon>
        <taxon>Hypocreaceae</taxon>
        <taxon>Trichoderma</taxon>
    </lineage>
</organism>
<reference evidence="2 3" key="1">
    <citation type="submission" date="2018-06" db="EMBL/GenBank/DDBJ databases">
        <title>Genome analysis of cellulolytic fungus Trichoderma lentiforme CFAM-422.</title>
        <authorList>
            <person name="Steindorff A.S."/>
            <person name="Formighieri E.F."/>
            <person name="Midorikawa G.E.O."/>
            <person name="Tamietti M.S."/>
            <person name="Ramos E.Z."/>
            <person name="Silva A.S."/>
            <person name="Bon E.P.S."/>
            <person name="Mendes T.D."/>
            <person name="Damaso M.C.T."/>
            <person name="Favaro L.C.L."/>
        </authorList>
    </citation>
    <scope>NUCLEOTIDE SEQUENCE [LARGE SCALE GENOMIC DNA]</scope>
    <source>
        <strain evidence="2 3">CFAM-422</strain>
    </source>
</reference>
<protein>
    <submittedName>
        <fullName evidence="2">Uncharacterized protein</fullName>
    </submittedName>
</protein>
<keyword evidence="3" id="KW-1185">Reference proteome</keyword>
<dbReference type="EMBL" id="QLNT01000005">
    <property type="protein sequence ID" value="KAF3074154.1"/>
    <property type="molecule type" value="Genomic_DNA"/>
</dbReference>
<feature type="compositionally biased region" description="Acidic residues" evidence="1">
    <location>
        <begin position="181"/>
        <end position="210"/>
    </location>
</feature>
<evidence type="ECO:0000256" key="1">
    <source>
        <dbReference type="SAM" id="MobiDB-lite"/>
    </source>
</evidence>